<keyword evidence="3" id="KW-1185">Reference proteome</keyword>
<dbReference type="EMBL" id="JACBZS010000001">
    <property type="protein sequence ID" value="NYI70983.1"/>
    <property type="molecule type" value="Genomic_DNA"/>
</dbReference>
<gene>
    <name evidence="2" type="ORF">GGQ54_001543</name>
</gene>
<evidence type="ECO:0000313" key="3">
    <source>
        <dbReference type="Proteomes" id="UP000527616"/>
    </source>
</evidence>
<feature type="transmembrane region" description="Helical" evidence="1">
    <location>
        <begin position="80"/>
        <end position="104"/>
    </location>
</feature>
<dbReference type="Pfam" id="PF08592">
    <property type="entry name" value="Anthrone_oxy"/>
    <property type="match status" value="1"/>
</dbReference>
<feature type="transmembrane region" description="Helical" evidence="1">
    <location>
        <begin position="52"/>
        <end position="73"/>
    </location>
</feature>
<protein>
    <submittedName>
        <fullName evidence="2">Putative membrane protein</fullName>
    </submittedName>
</protein>
<keyword evidence="1" id="KW-0812">Transmembrane</keyword>
<evidence type="ECO:0000256" key="1">
    <source>
        <dbReference type="SAM" id="Phobius"/>
    </source>
</evidence>
<organism evidence="2 3">
    <name type="scientific">Naumannella cuiyingiana</name>
    <dbReference type="NCBI Taxonomy" id="1347891"/>
    <lineage>
        <taxon>Bacteria</taxon>
        <taxon>Bacillati</taxon>
        <taxon>Actinomycetota</taxon>
        <taxon>Actinomycetes</taxon>
        <taxon>Propionibacteriales</taxon>
        <taxon>Propionibacteriaceae</taxon>
        <taxon>Naumannella</taxon>
    </lineage>
</organism>
<comment type="caution">
    <text evidence="2">The sequence shown here is derived from an EMBL/GenBank/DDBJ whole genome shotgun (WGS) entry which is preliminary data.</text>
</comment>
<feature type="transmembrane region" description="Helical" evidence="1">
    <location>
        <begin position="133"/>
        <end position="154"/>
    </location>
</feature>
<keyword evidence="1" id="KW-1133">Transmembrane helix</keyword>
<name>A0A7Z0IKX4_9ACTN</name>
<reference evidence="2 3" key="1">
    <citation type="submission" date="2020-07" db="EMBL/GenBank/DDBJ databases">
        <title>Sequencing the genomes of 1000 actinobacteria strains.</title>
        <authorList>
            <person name="Klenk H.-P."/>
        </authorList>
    </citation>
    <scope>NUCLEOTIDE SEQUENCE [LARGE SCALE GENOMIC DNA]</scope>
    <source>
        <strain evidence="2 3">DSM 103164</strain>
    </source>
</reference>
<proteinExistence type="predicted"/>
<sequence>MTVRIAILTIGLTLTGLFAGGMAVFSYAVMPALARTDDETLVTTMRRVNEAILNPLFLVIFLGGLILTAIAAWQYWGSGAAGWLITASAALSLIGIAITVAGHVPLNSALANTEQTFAAARQAFESRWLALNAIRSIALTASLATGVLGAALAAGGAR</sequence>
<dbReference type="Proteomes" id="UP000527616">
    <property type="component" value="Unassembled WGS sequence"/>
</dbReference>
<keyword evidence="1" id="KW-0472">Membrane</keyword>
<dbReference type="InterPro" id="IPR013901">
    <property type="entry name" value="Anthrone_oxy"/>
</dbReference>
<dbReference type="AlphaFoldDB" id="A0A7Z0IKX4"/>
<accession>A0A7Z0IKX4</accession>
<evidence type="ECO:0000313" key="2">
    <source>
        <dbReference type="EMBL" id="NYI70983.1"/>
    </source>
</evidence>
<dbReference type="RefSeq" id="WP_179444869.1">
    <property type="nucleotide sequence ID" value="NZ_JACBZS010000001.1"/>
</dbReference>